<accession>A0AAF1KIS0</accession>
<feature type="transmembrane region" description="Helical" evidence="6">
    <location>
        <begin position="48"/>
        <end position="70"/>
    </location>
</feature>
<organism evidence="8 9">
    <name type="scientific">Rhizobium tumorigenes</name>
    <dbReference type="NCBI Taxonomy" id="2041385"/>
    <lineage>
        <taxon>Bacteria</taxon>
        <taxon>Pseudomonadati</taxon>
        <taxon>Pseudomonadota</taxon>
        <taxon>Alphaproteobacteria</taxon>
        <taxon>Hyphomicrobiales</taxon>
        <taxon>Rhizobiaceae</taxon>
        <taxon>Rhizobium/Agrobacterium group</taxon>
        <taxon>Rhizobium</taxon>
    </lineage>
</organism>
<feature type="transmembrane region" description="Helical" evidence="6">
    <location>
        <begin position="153"/>
        <end position="175"/>
    </location>
</feature>
<reference evidence="8 9" key="1">
    <citation type="journal article" date="2018" name="Sci. Rep.">
        <title>Rhizobium tumorigenes sp. nov., a novel plant tumorigenic bacterium isolated from cane gall tumors on thornless blackberry.</title>
        <authorList>
            <person name="Kuzmanovi N."/>
            <person name="Smalla K."/>
            <person name="Gronow S."/>
            <person name="PuBawska J."/>
        </authorList>
    </citation>
    <scope>NUCLEOTIDE SEQUENCE [LARGE SCALE GENOMIC DNA]</scope>
    <source>
        <strain evidence="8 9">1078</strain>
    </source>
</reference>
<feature type="domain" description="EamA" evidence="7">
    <location>
        <begin position="158"/>
        <end position="288"/>
    </location>
</feature>
<evidence type="ECO:0000259" key="7">
    <source>
        <dbReference type="Pfam" id="PF00892"/>
    </source>
</evidence>
<evidence type="ECO:0000256" key="1">
    <source>
        <dbReference type="ARBA" id="ARBA00004141"/>
    </source>
</evidence>
<feature type="transmembrane region" description="Helical" evidence="6">
    <location>
        <begin position="187"/>
        <end position="206"/>
    </location>
</feature>
<evidence type="ECO:0000313" key="8">
    <source>
        <dbReference type="EMBL" id="WFR97341.1"/>
    </source>
</evidence>
<evidence type="ECO:0000313" key="9">
    <source>
        <dbReference type="Proteomes" id="UP000249499"/>
    </source>
</evidence>
<evidence type="ECO:0000256" key="3">
    <source>
        <dbReference type="ARBA" id="ARBA00022692"/>
    </source>
</evidence>
<feature type="transmembrane region" description="Helical" evidence="6">
    <location>
        <begin position="218"/>
        <end position="235"/>
    </location>
</feature>
<feature type="transmembrane region" description="Helical" evidence="6">
    <location>
        <begin position="247"/>
        <end position="267"/>
    </location>
</feature>
<evidence type="ECO:0000256" key="4">
    <source>
        <dbReference type="ARBA" id="ARBA00022989"/>
    </source>
</evidence>
<dbReference type="InterPro" id="IPR000620">
    <property type="entry name" value="EamA_dom"/>
</dbReference>
<comment type="similarity">
    <text evidence="2">Belongs to the EamA transporter family.</text>
</comment>
<dbReference type="EMBL" id="CP117255">
    <property type="protein sequence ID" value="WFR97341.1"/>
    <property type="molecule type" value="Genomic_DNA"/>
</dbReference>
<dbReference type="InterPro" id="IPR037185">
    <property type="entry name" value="EmrE-like"/>
</dbReference>
<reference evidence="9" key="2">
    <citation type="journal article" date="2023" name="MicrobiologyOpen">
        <title>Genomics of the tumorigenes clade of the family Rhizobiaceae and description of Rhizobium rhododendri sp. nov.</title>
        <authorList>
            <person name="Kuzmanovic N."/>
            <person name="diCenzo G.C."/>
            <person name="Bunk B."/>
            <person name="Sproeer C."/>
            <person name="Fruehling A."/>
            <person name="Neumann-Schaal M."/>
            <person name="Overmann J."/>
            <person name="Smalla K."/>
        </authorList>
    </citation>
    <scope>NUCLEOTIDE SEQUENCE [LARGE SCALE GENOMIC DNA]</scope>
    <source>
        <strain evidence="9">1078</strain>
    </source>
</reference>
<dbReference type="PANTHER" id="PTHR32322:SF2">
    <property type="entry name" value="EAMA DOMAIN-CONTAINING PROTEIN"/>
    <property type="match status" value="1"/>
</dbReference>
<keyword evidence="3 6" id="KW-0812">Transmembrane</keyword>
<dbReference type="Proteomes" id="UP000249499">
    <property type="component" value="Chromosome"/>
</dbReference>
<evidence type="ECO:0000256" key="6">
    <source>
        <dbReference type="SAM" id="Phobius"/>
    </source>
</evidence>
<dbReference type="PANTHER" id="PTHR32322">
    <property type="entry name" value="INNER MEMBRANE TRANSPORTER"/>
    <property type="match status" value="1"/>
</dbReference>
<keyword evidence="9" id="KW-1185">Reference proteome</keyword>
<keyword evidence="5 6" id="KW-0472">Membrane</keyword>
<dbReference type="KEGG" id="rtu:PR017_16860"/>
<feature type="transmembrane region" description="Helical" evidence="6">
    <location>
        <begin position="82"/>
        <end position="103"/>
    </location>
</feature>
<dbReference type="Pfam" id="PF00892">
    <property type="entry name" value="EamA"/>
    <property type="match status" value="1"/>
</dbReference>
<sequence>MGSDGGAPLMPVPNEAPQGGMAAGALMCLLSMTSIQFGAAFSSPAIGLYGAAGASWLRLGFAALILLAIVRPPIFRYSRRQWLGALVLGTVTACMTMSFFAAIQRIPLGLLVAIDFLGPLSVAAFGYGIGWRLAWPVVAGIGVLFLARDGQGWVGNLPGVMFALASAVGWAIYIVLTKKVGAAFKGFEGLAMSLMVAALVATPFGLPASIGALSWEGLGEMLGLAILVPLLPYALEMVALRRMPTASFGILMSLEPALGALAGFLVLSQPMTLLQMLGTAFVVAASVGATLAP</sequence>
<feature type="transmembrane region" description="Helical" evidence="6">
    <location>
        <begin position="273"/>
        <end position="292"/>
    </location>
</feature>
<comment type="subcellular location">
    <subcellularLocation>
        <location evidence="1">Membrane</location>
        <topology evidence="1">Multi-pass membrane protein</topology>
    </subcellularLocation>
</comment>
<proteinExistence type="inferred from homology"/>
<evidence type="ECO:0000256" key="5">
    <source>
        <dbReference type="ARBA" id="ARBA00023136"/>
    </source>
</evidence>
<gene>
    <name evidence="8" type="ORF">PR017_16860</name>
</gene>
<protein>
    <submittedName>
        <fullName evidence="8">EamA family transporter</fullName>
    </submittedName>
</protein>
<dbReference type="AlphaFoldDB" id="A0AAF1KIS0"/>
<name>A0AAF1KIS0_9HYPH</name>
<dbReference type="InterPro" id="IPR050638">
    <property type="entry name" value="AA-Vitamin_Transporters"/>
</dbReference>
<dbReference type="GO" id="GO:0016020">
    <property type="term" value="C:membrane"/>
    <property type="evidence" value="ECO:0007669"/>
    <property type="project" value="UniProtKB-SubCell"/>
</dbReference>
<keyword evidence="4 6" id="KW-1133">Transmembrane helix</keyword>
<evidence type="ECO:0000256" key="2">
    <source>
        <dbReference type="ARBA" id="ARBA00007362"/>
    </source>
</evidence>
<dbReference type="SUPFAM" id="SSF103481">
    <property type="entry name" value="Multidrug resistance efflux transporter EmrE"/>
    <property type="match status" value="2"/>
</dbReference>